<dbReference type="InterPro" id="IPR002104">
    <property type="entry name" value="Integrase_catalytic"/>
</dbReference>
<evidence type="ECO:0000259" key="6">
    <source>
        <dbReference type="PROSITE" id="PS51898"/>
    </source>
</evidence>
<evidence type="ECO:0000313" key="9">
    <source>
        <dbReference type="Proteomes" id="UP000287502"/>
    </source>
</evidence>
<dbReference type="CDD" id="cd00796">
    <property type="entry name" value="INT_Rci_Hp1_C"/>
    <property type="match status" value="1"/>
</dbReference>
<evidence type="ECO:0000256" key="4">
    <source>
        <dbReference type="ARBA" id="ARBA00023172"/>
    </source>
</evidence>
<dbReference type="InterPro" id="IPR013762">
    <property type="entry name" value="Integrase-like_cat_sf"/>
</dbReference>
<dbReference type="AlphaFoldDB" id="A0A3R6AWC2"/>
<dbReference type="InterPro" id="IPR025269">
    <property type="entry name" value="SAM-like_dom"/>
</dbReference>
<dbReference type="Pfam" id="PF13102">
    <property type="entry name" value="Phage_int_SAM_5"/>
    <property type="match status" value="1"/>
</dbReference>
<dbReference type="GO" id="GO:0006310">
    <property type="term" value="P:DNA recombination"/>
    <property type="evidence" value="ECO:0007669"/>
    <property type="project" value="UniProtKB-KW"/>
</dbReference>
<evidence type="ECO:0000256" key="5">
    <source>
        <dbReference type="PROSITE-ProRule" id="PRU01248"/>
    </source>
</evidence>
<sequence length="359" mass="42085">MAIFNRCECRTFNSTQSKNCKSCGEKLSKNYYIQYSIDGKRKTEKIGDSIGYAREALAKRKTDVRENRFFGITKTILWKTFFNTYYKDYYKNHLTDFHRGRFESARDFKDFDKSMNNISRTDIENYRNFINNGKRSPATVNRYLQVVKFAFNYAESLELIDRNPVRKLPMLQEQPKERNVLSSADEKKLLAECRNSRSPILYHFVMVALYTGMRYSEVINLKWSNISFEENSIRIYKTKNNQPREIPIINSLKPVLIELHSLTGKYEYIFSRPTDGQRLKDLSGGFEKAVERAQLNIVFHELRHTMITRLAASGASIIEIQQISGHKTAKMIERYTHVGLKESKRTIERLGSYLSVEEN</sequence>
<dbReference type="Proteomes" id="UP000287502">
    <property type="component" value="Chromosome"/>
</dbReference>
<name>A0A3R6AWC2_9BACT</name>
<keyword evidence="9" id="KW-1185">Reference proteome</keyword>
<dbReference type="Gene3D" id="1.10.150.130">
    <property type="match status" value="1"/>
</dbReference>
<protein>
    <submittedName>
        <fullName evidence="8">Site-specific integrase</fullName>
    </submittedName>
</protein>
<keyword evidence="2" id="KW-0229">DNA integration</keyword>
<dbReference type="OrthoDB" id="5429327at2"/>
<dbReference type="PANTHER" id="PTHR30349">
    <property type="entry name" value="PHAGE INTEGRASE-RELATED"/>
    <property type="match status" value="1"/>
</dbReference>
<dbReference type="SUPFAM" id="SSF56349">
    <property type="entry name" value="DNA breaking-rejoining enzymes"/>
    <property type="match status" value="1"/>
</dbReference>
<dbReference type="RefSeq" id="WP_128465321.1">
    <property type="nucleotide sequence ID" value="NZ_CP035108.1"/>
</dbReference>
<feature type="domain" description="Tyr recombinase" evidence="6">
    <location>
        <begin position="176"/>
        <end position="349"/>
    </location>
</feature>
<dbReference type="InterPro" id="IPR050090">
    <property type="entry name" value="Tyrosine_recombinase_XerCD"/>
</dbReference>
<accession>A0A3R6AWC2</accession>
<dbReference type="GO" id="GO:0015074">
    <property type="term" value="P:DNA integration"/>
    <property type="evidence" value="ECO:0007669"/>
    <property type="project" value="UniProtKB-KW"/>
</dbReference>
<evidence type="ECO:0000256" key="2">
    <source>
        <dbReference type="ARBA" id="ARBA00022908"/>
    </source>
</evidence>
<proteinExistence type="inferred from homology"/>
<evidence type="ECO:0000259" key="7">
    <source>
        <dbReference type="PROSITE" id="PS51900"/>
    </source>
</evidence>
<comment type="similarity">
    <text evidence="1">Belongs to the 'phage' integrase family.</text>
</comment>
<dbReference type="InterPro" id="IPR011010">
    <property type="entry name" value="DNA_brk_join_enz"/>
</dbReference>
<dbReference type="KEGG" id="gtl:EP073_01035"/>
<organism evidence="8 9">
    <name type="scientific">Geovibrio thiophilus</name>
    <dbReference type="NCBI Taxonomy" id="139438"/>
    <lineage>
        <taxon>Bacteria</taxon>
        <taxon>Pseudomonadati</taxon>
        <taxon>Deferribacterota</taxon>
        <taxon>Deferribacteres</taxon>
        <taxon>Deferribacterales</taxon>
        <taxon>Geovibrionaceae</taxon>
        <taxon>Geovibrio</taxon>
    </lineage>
</organism>
<dbReference type="PANTHER" id="PTHR30349:SF64">
    <property type="entry name" value="PROPHAGE INTEGRASE INTD-RELATED"/>
    <property type="match status" value="1"/>
</dbReference>
<dbReference type="GO" id="GO:0003677">
    <property type="term" value="F:DNA binding"/>
    <property type="evidence" value="ECO:0007669"/>
    <property type="project" value="UniProtKB-UniRule"/>
</dbReference>
<dbReference type="InterPro" id="IPR010998">
    <property type="entry name" value="Integrase_recombinase_N"/>
</dbReference>
<dbReference type="Pfam" id="PF00589">
    <property type="entry name" value="Phage_integrase"/>
    <property type="match status" value="1"/>
</dbReference>
<dbReference type="Gene3D" id="1.10.443.10">
    <property type="entry name" value="Intergrase catalytic core"/>
    <property type="match status" value="1"/>
</dbReference>
<dbReference type="EMBL" id="CP035108">
    <property type="protein sequence ID" value="QAR32034.1"/>
    <property type="molecule type" value="Genomic_DNA"/>
</dbReference>
<reference evidence="8 9" key="1">
    <citation type="submission" date="2019-01" db="EMBL/GenBank/DDBJ databases">
        <title>Geovibrio thiophilus DSM 11263, complete genome.</title>
        <authorList>
            <person name="Spring S."/>
            <person name="Bunk B."/>
            <person name="Sproer C."/>
        </authorList>
    </citation>
    <scope>NUCLEOTIDE SEQUENCE [LARGE SCALE GENOMIC DNA]</scope>
    <source>
        <strain evidence="8 9">DSM 11263</strain>
    </source>
</reference>
<keyword evidence="4" id="KW-0233">DNA recombination</keyword>
<dbReference type="InterPro" id="IPR044068">
    <property type="entry name" value="CB"/>
</dbReference>
<evidence type="ECO:0000313" key="8">
    <source>
        <dbReference type="EMBL" id="QAR32034.1"/>
    </source>
</evidence>
<evidence type="ECO:0000256" key="3">
    <source>
        <dbReference type="ARBA" id="ARBA00023125"/>
    </source>
</evidence>
<keyword evidence="3 5" id="KW-0238">DNA-binding</keyword>
<dbReference type="PROSITE" id="PS51898">
    <property type="entry name" value="TYR_RECOMBINASE"/>
    <property type="match status" value="1"/>
</dbReference>
<gene>
    <name evidence="8" type="ORF">EP073_01035</name>
</gene>
<dbReference type="PROSITE" id="PS51900">
    <property type="entry name" value="CB"/>
    <property type="match status" value="1"/>
</dbReference>
<feature type="domain" description="Core-binding (CB)" evidence="7">
    <location>
        <begin position="72"/>
        <end position="155"/>
    </location>
</feature>
<evidence type="ECO:0000256" key="1">
    <source>
        <dbReference type="ARBA" id="ARBA00008857"/>
    </source>
</evidence>